<dbReference type="PROSITE" id="PS01066">
    <property type="entry name" value="UPP_SYNTHASE"/>
    <property type="match status" value="1"/>
</dbReference>
<keyword evidence="2" id="KW-0479">Metal-binding</keyword>
<feature type="binding site" evidence="2">
    <location>
        <position position="53"/>
    </location>
    <ligand>
        <name>substrate</name>
    </ligand>
</feature>
<dbReference type="EC" id="2.5.1.-" evidence="2"/>
<dbReference type="NCBIfam" id="NF011405">
    <property type="entry name" value="PRK14830.1"/>
    <property type="match status" value="1"/>
</dbReference>
<dbReference type="Proteomes" id="UP000198995">
    <property type="component" value="Unassembled WGS sequence"/>
</dbReference>
<comment type="subunit">
    <text evidence="2">Homodimer.</text>
</comment>
<dbReference type="InterPro" id="IPR036424">
    <property type="entry name" value="UPP_synth-like_sf"/>
</dbReference>
<proteinExistence type="inferred from homology"/>
<feature type="binding site" evidence="2">
    <location>
        <position position="15"/>
    </location>
    <ligand>
        <name>substrate</name>
    </ligand>
</feature>
<feature type="binding site" evidence="2">
    <location>
        <position position="7"/>
    </location>
    <ligand>
        <name>substrate</name>
    </ligand>
</feature>
<gene>
    <name evidence="3" type="ORF">SAMN04489866_1108</name>
</gene>
<feature type="active site" evidence="2">
    <location>
        <position position="2"/>
    </location>
</feature>
<comment type="cofactor">
    <cofactor evidence="2">
        <name>Mg(2+)</name>
        <dbReference type="ChEBI" id="CHEBI:18420"/>
    </cofactor>
    <text evidence="2">Binds 2 magnesium ions per subunit.</text>
</comment>
<dbReference type="EMBL" id="FNAF01000010">
    <property type="protein sequence ID" value="SDD90732.1"/>
    <property type="molecule type" value="Genomic_DNA"/>
</dbReference>
<feature type="active site" description="Proton acceptor" evidence="2">
    <location>
        <position position="50"/>
    </location>
</feature>
<feature type="binding site" evidence="2">
    <location>
        <position position="170"/>
    </location>
    <ligand>
        <name>substrate</name>
    </ligand>
</feature>
<evidence type="ECO:0000256" key="1">
    <source>
        <dbReference type="ARBA" id="ARBA00022679"/>
    </source>
</evidence>
<dbReference type="InterPro" id="IPR001441">
    <property type="entry name" value="UPP_synth-like"/>
</dbReference>
<feature type="binding site" evidence="2">
    <location>
        <begin position="3"/>
        <end position="6"/>
    </location>
    <ligand>
        <name>substrate</name>
    </ligand>
</feature>
<dbReference type="PANTHER" id="PTHR10291">
    <property type="entry name" value="DEHYDRODOLICHYL DIPHOSPHATE SYNTHASE FAMILY MEMBER"/>
    <property type="match status" value="1"/>
</dbReference>
<accession>A0A1G6YK99</accession>
<dbReference type="Pfam" id="PF01255">
    <property type="entry name" value="Prenyltransf"/>
    <property type="match status" value="1"/>
</dbReference>
<organism evidence="3 4">
    <name type="scientific">Peptococcus niger</name>
    <dbReference type="NCBI Taxonomy" id="2741"/>
    <lineage>
        <taxon>Bacteria</taxon>
        <taxon>Bacillati</taxon>
        <taxon>Bacillota</taxon>
        <taxon>Clostridia</taxon>
        <taxon>Eubacteriales</taxon>
        <taxon>Peptococcaceae</taxon>
        <taxon>Peptococcus</taxon>
    </lineage>
</organism>
<dbReference type="PANTHER" id="PTHR10291:SF0">
    <property type="entry name" value="DEHYDRODOLICHYL DIPHOSPHATE SYNTHASE 2"/>
    <property type="match status" value="1"/>
</dbReference>
<name>A0A1G6YK99_PEPNI</name>
<evidence type="ECO:0000313" key="4">
    <source>
        <dbReference type="Proteomes" id="UP000198995"/>
    </source>
</evidence>
<feature type="binding site" evidence="2">
    <location>
        <position position="189"/>
    </location>
    <ligand>
        <name>Mg(2+)</name>
        <dbReference type="ChEBI" id="CHEBI:18420"/>
    </ligand>
</feature>
<dbReference type="AlphaFoldDB" id="A0A1G6YK99"/>
<keyword evidence="2" id="KW-0460">Magnesium</keyword>
<feature type="binding site" evidence="2">
    <location>
        <position position="51"/>
    </location>
    <ligand>
        <name>substrate</name>
    </ligand>
</feature>
<feature type="binding site" evidence="2">
    <location>
        <position position="19"/>
    </location>
    <ligand>
        <name>substrate</name>
    </ligand>
</feature>
<protein>
    <recommendedName>
        <fullName evidence="2">Isoprenyl transferase</fullName>
        <ecNumber evidence="2">2.5.1.-</ecNumber>
    </recommendedName>
</protein>
<keyword evidence="4" id="KW-1185">Reference proteome</keyword>
<dbReference type="GO" id="GO:0000287">
    <property type="term" value="F:magnesium ion binding"/>
    <property type="evidence" value="ECO:0007669"/>
    <property type="project" value="UniProtKB-UniRule"/>
</dbReference>
<dbReference type="HAMAP" id="MF_01139">
    <property type="entry name" value="ISPT"/>
    <property type="match status" value="1"/>
</dbReference>
<feature type="binding site" evidence="2">
    <location>
        <begin position="176"/>
        <end position="178"/>
    </location>
    <ligand>
        <name>substrate</name>
    </ligand>
</feature>
<dbReference type="Gene3D" id="3.40.1180.10">
    <property type="entry name" value="Decaprenyl diphosphate synthase-like"/>
    <property type="match status" value="1"/>
</dbReference>
<dbReference type="FunFam" id="3.40.1180.10:FF:000001">
    <property type="entry name" value="(2E,6E)-farnesyl-diphosphate-specific ditrans,polycis-undecaprenyl-diphosphate synthase"/>
    <property type="match status" value="1"/>
</dbReference>
<dbReference type="GO" id="GO:0016094">
    <property type="term" value="P:polyprenol biosynthetic process"/>
    <property type="evidence" value="ECO:0007669"/>
    <property type="project" value="TreeGrafter"/>
</dbReference>
<reference evidence="3 4" key="1">
    <citation type="submission" date="2016-10" db="EMBL/GenBank/DDBJ databases">
        <authorList>
            <person name="de Groot N.N."/>
        </authorList>
    </citation>
    <scope>NUCLEOTIDE SEQUENCE [LARGE SCALE GENOMIC DNA]</scope>
    <source>
        <strain evidence="3 4">DSM 20475</strain>
    </source>
</reference>
<comment type="function">
    <text evidence="2">Catalyzes the condensation of isopentenyl diphosphate (IPP) with allylic pyrophosphates generating different type of terpenoids.</text>
</comment>
<dbReference type="STRING" id="2741.SAMN04489866_1108"/>
<dbReference type="NCBIfam" id="TIGR00055">
    <property type="entry name" value="uppS"/>
    <property type="match status" value="1"/>
</dbReference>
<dbReference type="SUPFAM" id="SSF64005">
    <property type="entry name" value="Undecaprenyl diphosphate synthase"/>
    <property type="match status" value="1"/>
</dbReference>
<keyword evidence="1 2" id="KW-0808">Transferase</keyword>
<evidence type="ECO:0000313" key="3">
    <source>
        <dbReference type="EMBL" id="SDD90732.1"/>
    </source>
</evidence>
<dbReference type="GO" id="GO:0005829">
    <property type="term" value="C:cytosol"/>
    <property type="evidence" value="ECO:0007669"/>
    <property type="project" value="TreeGrafter"/>
</dbReference>
<dbReference type="InterPro" id="IPR018520">
    <property type="entry name" value="UPP_synth-like_CS"/>
</dbReference>
<evidence type="ECO:0000256" key="2">
    <source>
        <dbReference type="HAMAP-Rule" id="MF_01139"/>
    </source>
</evidence>
<sequence length="228" mass="25510">MDGNGRWATMRGLVRLKGHRAGVEAMDAILETVIALGVEYLTVYAFSTENWKRPTSEVNGLMALLVEYLDRKCDKLMRNDVRLMAIGDKAGLPDKVQASLQRVEEKTKNNATLHFNIALNYGGRQELVRAARLLAQEVAAGDRSPETINEAAIAEKLYTAGQPDPDFIIRSSGEFRISNFMLWQMAYAELWLTDVLWPDFSPADLLEAIGDFQGRDRRFGGIAMKGKI</sequence>
<dbReference type="GO" id="GO:0008834">
    <property type="term" value="F:ditrans,polycis-undecaprenyl-diphosphate synthase [(2E,6E)-farnesyl-diphosphate specific] activity"/>
    <property type="evidence" value="ECO:0007669"/>
    <property type="project" value="TreeGrafter"/>
</dbReference>
<feature type="binding site" evidence="2">
    <location>
        <position position="2"/>
    </location>
    <ligand>
        <name>Mg(2+)</name>
        <dbReference type="ChEBI" id="CHEBI:18420"/>
    </ligand>
</feature>
<dbReference type="CDD" id="cd00475">
    <property type="entry name" value="Cis_IPPS"/>
    <property type="match status" value="1"/>
</dbReference>
<feature type="binding site" evidence="2">
    <location>
        <begin position="47"/>
        <end position="49"/>
    </location>
    <ligand>
        <name>substrate</name>
    </ligand>
</feature>
<comment type="similarity">
    <text evidence="2">Belongs to the UPP synthase family.</text>
</comment>